<evidence type="ECO:0008006" key="7">
    <source>
        <dbReference type="Google" id="ProtNLM"/>
    </source>
</evidence>
<dbReference type="OrthoDB" id="426567at2759"/>
<keyword evidence="6" id="KW-1185">Reference proteome</keyword>
<feature type="region of interest" description="Disordered" evidence="2">
    <location>
        <begin position="450"/>
        <end position="471"/>
    </location>
</feature>
<proteinExistence type="predicted"/>
<feature type="domain" description="Reverse transcriptase" evidence="4">
    <location>
        <begin position="1"/>
        <end position="162"/>
    </location>
</feature>
<dbReference type="Gene3D" id="4.10.60.10">
    <property type="entry name" value="Zinc finger, CCHC-type"/>
    <property type="match status" value="1"/>
</dbReference>
<name>A0A812QCV3_SYMPI</name>
<dbReference type="AlphaFoldDB" id="A0A812QCV3"/>
<evidence type="ECO:0000256" key="1">
    <source>
        <dbReference type="PROSITE-ProRule" id="PRU00047"/>
    </source>
</evidence>
<evidence type="ECO:0000259" key="3">
    <source>
        <dbReference type="PROSITE" id="PS50158"/>
    </source>
</evidence>
<keyword evidence="1" id="KW-0862">Zinc</keyword>
<evidence type="ECO:0000313" key="6">
    <source>
        <dbReference type="Proteomes" id="UP000649617"/>
    </source>
</evidence>
<dbReference type="Proteomes" id="UP000649617">
    <property type="component" value="Unassembled WGS sequence"/>
</dbReference>
<accession>A0A812QCV3</accession>
<feature type="non-terminal residue" evidence="5">
    <location>
        <position position="1"/>
    </location>
</feature>
<evidence type="ECO:0000259" key="4">
    <source>
        <dbReference type="PROSITE" id="PS50878"/>
    </source>
</evidence>
<organism evidence="5 6">
    <name type="scientific">Symbiodinium pilosum</name>
    <name type="common">Dinoflagellate</name>
    <dbReference type="NCBI Taxonomy" id="2952"/>
    <lineage>
        <taxon>Eukaryota</taxon>
        <taxon>Sar</taxon>
        <taxon>Alveolata</taxon>
        <taxon>Dinophyceae</taxon>
        <taxon>Suessiales</taxon>
        <taxon>Symbiodiniaceae</taxon>
        <taxon>Symbiodinium</taxon>
    </lineage>
</organism>
<dbReference type="GO" id="GO:0008270">
    <property type="term" value="F:zinc ion binding"/>
    <property type="evidence" value="ECO:0007669"/>
    <property type="project" value="UniProtKB-KW"/>
</dbReference>
<evidence type="ECO:0000256" key="2">
    <source>
        <dbReference type="SAM" id="MobiDB-lite"/>
    </source>
</evidence>
<comment type="caution">
    <text evidence="5">The sequence shown here is derived from an EMBL/GenBank/DDBJ whole genome shotgun (WGS) entry which is preliminary data.</text>
</comment>
<reference evidence="5" key="1">
    <citation type="submission" date="2021-02" db="EMBL/GenBank/DDBJ databases">
        <authorList>
            <person name="Dougan E. K."/>
            <person name="Rhodes N."/>
            <person name="Thang M."/>
            <person name="Chan C."/>
        </authorList>
    </citation>
    <scope>NUCLEOTIDE SEQUENCE</scope>
</reference>
<keyword evidence="1" id="KW-0479">Metal-binding</keyword>
<dbReference type="InterPro" id="IPR000477">
    <property type="entry name" value="RT_dom"/>
</dbReference>
<dbReference type="InterPro" id="IPR036875">
    <property type="entry name" value="Znf_CCHC_sf"/>
</dbReference>
<protein>
    <recommendedName>
        <fullName evidence="7">CCHC-type domain-containing protein</fullName>
    </recommendedName>
</protein>
<dbReference type="SUPFAM" id="SSF57756">
    <property type="entry name" value="Retrovirus zinc finger-like domains"/>
    <property type="match status" value="1"/>
</dbReference>
<dbReference type="PROSITE" id="PS50158">
    <property type="entry name" value="ZF_CCHC"/>
    <property type="match status" value="1"/>
</dbReference>
<feature type="domain" description="CCHC-type" evidence="3">
    <location>
        <begin position="432"/>
        <end position="447"/>
    </location>
</feature>
<dbReference type="EMBL" id="CAJNIZ010016238">
    <property type="protein sequence ID" value="CAE7383212.1"/>
    <property type="molecule type" value="Genomic_DNA"/>
</dbReference>
<dbReference type="InterPro" id="IPR001878">
    <property type="entry name" value="Znf_CCHC"/>
</dbReference>
<gene>
    <name evidence="5" type="ORF">SPIL2461_LOCUS9354</name>
</gene>
<dbReference type="GO" id="GO:0003676">
    <property type="term" value="F:nucleic acid binding"/>
    <property type="evidence" value="ECO:0007669"/>
    <property type="project" value="InterPro"/>
</dbReference>
<dbReference type="Pfam" id="PF00078">
    <property type="entry name" value="RVT_1"/>
    <property type="match status" value="1"/>
</dbReference>
<dbReference type="PROSITE" id="PS50878">
    <property type="entry name" value="RT_POL"/>
    <property type="match status" value="1"/>
</dbReference>
<keyword evidence="1" id="KW-0863">Zinc-finger</keyword>
<sequence>VDPRMTVLSVDAAGAYDHVSRGAMLRALHARPDHSDLQALLPYARWSYATASSYTCAIARGECHAIVQAEGGEQGDPLLPGLYSLAAHPALHDVQACLREREAVFAYLDDTYFVAAPKRIRELYAIVEDALWRHARVRLNAAKTQIWNAVGDEPADIRGLQADGGDPVWRLGFATRAMAANDDRVTLESFDGTDVAAYRKWKGVHNCEAELVCESIPVDKLCKEDGDQLVFALPDEKFGPQPTDLLHAALKEFFYELYVKNGETYQNFQARFFHANQKLEEQEVKLLAKVLGFMMVKKLRLDPTQESLLLTATKGSMDYKDVVAAVKFVFPEGKGASGKQSKEVFFTATADESPDDENEDFQDAMAAVEDMQAQDLDEEDILDAYESYVEIRRRMAEKKKARGFTSSSSEAPKWRLTGTVNGRIEQLKAKTRCHLCHKVGHWRKECPLRGKNAGAGKGSRAAASSSSARASEANLVEETSDVFITEEGEAKDLLKHSHSTGNRQRLACENGVFERWRHGRSIRDDGESPVVIASSPLAFQGALQEVLSADAQEGQVEFQEGKMVASDCLESVLQSCVVSGATAEEIVGGTKALDTAPDSEADEVTEINGKTMTTSYVGWLRGHGAKSDLTDPLMQLKAYIAHRDCNKFNRLAAVMISEKATPKAVTFGRMSSPPKRRIEKQPDRLIGDPMQTEVDETLWIRVGENPRLVRKWEDIVEQKMVKHTEQKRVMVNRVHRDQMRVQMLVEAVMR</sequence>
<evidence type="ECO:0000313" key="5">
    <source>
        <dbReference type="EMBL" id="CAE7383212.1"/>
    </source>
</evidence>